<dbReference type="CDD" id="cd05260">
    <property type="entry name" value="GDP_MD_SDR_e"/>
    <property type="match status" value="1"/>
</dbReference>
<organism evidence="9 10">
    <name type="scientific">Candidatus Uhrbacteria bacterium CG10_big_fil_rev_8_21_14_0_10_48_16</name>
    <dbReference type="NCBI Taxonomy" id="1975038"/>
    <lineage>
        <taxon>Bacteria</taxon>
        <taxon>Candidatus Uhriibacteriota</taxon>
    </lineage>
</organism>
<dbReference type="GO" id="GO:0008446">
    <property type="term" value="F:GDP-mannose 4,6-dehydratase activity"/>
    <property type="evidence" value="ECO:0007669"/>
    <property type="project" value="UniProtKB-UniRule"/>
</dbReference>
<evidence type="ECO:0000256" key="3">
    <source>
        <dbReference type="ARBA" id="ARBA00009263"/>
    </source>
</evidence>
<dbReference type="InterPro" id="IPR006368">
    <property type="entry name" value="GDP_Man_deHydtase"/>
</dbReference>
<dbReference type="Pfam" id="PF16363">
    <property type="entry name" value="GDP_Man_Dehyd"/>
    <property type="match status" value="1"/>
</dbReference>
<dbReference type="NCBIfam" id="TIGR01472">
    <property type="entry name" value="gmd"/>
    <property type="match status" value="1"/>
</dbReference>
<evidence type="ECO:0000256" key="1">
    <source>
        <dbReference type="ARBA" id="ARBA00000188"/>
    </source>
</evidence>
<evidence type="ECO:0000259" key="8">
    <source>
        <dbReference type="Pfam" id="PF16363"/>
    </source>
</evidence>
<dbReference type="PANTHER" id="PTHR43715:SF1">
    <property type="entry name" value="GDP-MANNOSE 4,6 DEHYDRATASE"/>
    <property type="match status" value="1"/>
</dbReference>
<comment type="similarity">
    <text evidence="3 7">Belongs to the NAD(P)-dependent epimerase/dehydratase family. GDP-mannose 4,6-dehydratase subfamily.</text>
</comment>
<evidence type="ECO:0000256" key="7">
    <source>
        <dbReference type="HAMAP-Rule" id="MF_00955"/>
    </source>
</evidence>
<proteinExistence type="inferred from homology"/>
<feature type="binding site" evidence="7">
    <location>
        <position position="132"/>
    </location>
    <ligand>
        <name>NADP(+)</name>
        <dbReference type="ChEBI" id="CHEBI:58349"/>
    </ligand>
</feature>
<dbReference type="InterPro" id="IPR036291">
    <property type="entry name" value="NAD(P)-bd_dom_sf"/>
</dbReference>
<dbReference type="EC" id="4.2.1.47" evidence="4 7"/>
<comment type="cofactor">
    <cofactor evidence="2 7">
        <name>NADP(+)</name>
        <dbReference type="ChEBI" id="CHEBI:58349"/>
    </cofactor>
</comment>
<sequence>MSEHSKKRALITGITGQDGSYLAEFLLEQGYEVHGIMRRSSTFNTWRIEHLYGSEDFSHPKNDFHLHYGDLTDAMSIAAIIKQVQPDEIYNLAAMSHVRVSFDVPKFTLETNTLGALNILEYIRHHAPHIKYYQASSSEMFGATTDAPPFNEHTRFMPQSPYGISKLASFHLTRHYRNSYGLFAVNGILFNHESPRRGETFVTRKITRAVASILAGEMDTLYMGNLDAVRDWGHSKDYVRAIHLMLQQEAPDEYVVATGEAHSIKEALQYCFEEAGLDWTQYVKIDPKYFRPSEVPYLQGDSRKIRAIGWEPEYNWKTLLKEMLEEDIRRSQK</sequence>
<evidence type="ECO:0000256" key="6">
    <source>
        <dbReference type="ARBA" id="ARBA00059383"/>
    </source>
</evidence>
<dbReference type="GO" id="GO:0042351">
    <property type="term" value="P:'de novo' GDP-L-fucose biosynthetic process"/>
    <property type="evidence" value="ECO:0007669"/>
    <property type="project" value="TreeGrafter"/>
</dbReference>
<evidence type="ECO:0000256" key="4">
    <source>
        <dbReference type="ARBA" id="ARBA00011989"/>
    </source>
</evidence>
<protein>
    <recommendedName>
        <fullName evidence="4 7">GDP-mannose 4,6-dehydratase</fullName>
        <ecNumber evidence="4 7">4.2.1.47</ecNumber>
    </recommendedName>
    <alternativeName>
        <fullName evidence="7">GDP-D-mannose dehydratase</fullName>
    </alternativeName>
</protein>
<accession>A0A2M8LHJ7</accession>
<comment type="catalytic activity">
    <reaction evidence="1 7">
        <text>GDP-alpha-D-mannose = GDP-4-dehydro-alpha-D-rhamnose + H2O</text>
        <dbReference type="Rhea" id="RHEA:23820"/>
        <dbReference type="ChEBI" id="CHEBI:15377"/>
        <dbReference type="ChEBI" id="CHEBI:57527"/>
        <dbReference type="ChEBI" id="CHEBI:57964"/>
        <dbReference type="EC" id="4.2.1.47"/>
    </reaction>
</comment>
<dbReference type="InterPro" id="IPR016040">
    <property type="entry name" value="NAD(P)-bd_dom"/>
</dbReference>
<dbReference type="GO" id="GO:0070401">
    <property type="term" value="F:NADP+ binding"/>
    <property type="evidence" value="ECO:0007669"/>
    <property type="project" value="UniProtKB-UniRule"/>
</dbReference>
<comment type="caution">
    <text evidence="7">Lacks conserved residue(s) required for the propagation of feature annotation.</text>
</comment>
<comment type="caution">
    <text evidence="9">The sequence shown here is derived from an EMBL/GenBank/DDBJ whole genome shotgun (WGS) entry which is preliminary data.</text>
</comment>
<dbReference type="SUPFAM" id="SSF51735">
    <property type="entry name" value="NAD(P)-binding Rossmann-fold domains"/>
    <property type="match status" value="1"/>
</dbReference>
<keyword evidence="7" id="KW-0521">NADP</keyword>
<feature type="domain" description="NAD(P)-binding" evidence="8">
    <location>
        <begin position="10"/>
        <end position="323"/>
    </location>
</feature>
<keyword evidence="5 7" id="KW-0456">Lyase</keyword>
<evidence type="ECO:0000313" key="9">
    <source>
        <dbReference type="EMBL" id="PJE76908.1"/>
    </source>
</evidence>
<dbReference type="HAMAP" id="MF_00955">
    <property type="entry name" value="GDP_Man_dehydratase"/>
    <property type="match status" value="1"/>
</dbReference>
<dbReference type="PANTHER" id="PTHR43715">
    <property type="entry name" value="GDP-MANNOSE 4,6-DEHYDRATASE"/>
    <property type="match status" value="1"/>
</dbReference>
<reference evidence="10" key="1">
    <citation type="submission" date="2017-09" db="EMBL/GenBank/DDBJ databases">
        <title>Depth-based differentiation of microbial function through sediment-hosted aquifers and enrichment of novel symbionts in the deep terrestrial subsurface.</title>
        <authorList>
            <person name="Probst A.J."/>
            <person name="Ladd B."/>
            <person name="Jarett J.K."/>
            <person name="Geller-Mcgrath D.E."/>
            <person name="Sieber C.M.K."/>
            <person name="Emerson J.B."/>
            <person name="Anantharaman K."/>
            <person name="Thomas B.C."/>
            <person name="Malmstrom R."/>
            <person name="Stieglmeier M."/>
            <person name="Klingl A."/>
            <person name="Woyke T."/>
            <person name="Ryan C.M."/>
            <person name="Banfield J.F."/>
        </authorList>
    </citation>
    <scope>NUCLEOTIDE SEQUENCE [LARGE SCALE GENOMIC DNA]</scope>
</reference>
<name>A0A2M8LHJ7_9BACT</name>
<evidence type="ECO:0000256" key="5">
    <source>
        <dbReference type="ARBA" id="ARBA00023239"/>
    </source>
</evidence>
<dbReference type="Proteomes" id="UP000231436">
    <property type="component" value="Unassembled WGS sequence"/>
</dbReference>
<dbReference type="EMBL" id="PFEU01000008">
    <property type="protein sequence ID" value="PJE76908.1"/>
    <property type="molecule type" value="Genomic_DNA"/>
</dbReference>
<evidence type="ECO:0000313" key="10">
    <source>
        <dbReference type="Proteomes" id="UP000231436"/>
    </source>
</evidence>
<dbReference type="FunFam" id="3.40.50.720:FF:000924">
    <property type="entry name" value="GDP-mannose 4,6 dehydratase"/>
    <property type="match status" value="1"/>
</dbReference>
<dbReference type="AlphaFoldDB" id="A0A2M8LHJ7"/>
<dbReference type="Gene3D" id="3.40.50.720">
    <property type="entry name" value="NAD(P)-binding Rossmann-like Domain"/>
    <property type="match status" value="1"/>
</dbReference>
<comment type="function">
    <text evidence="6 7">Catalyzes the conversion of GDP-D-mannose to GDP-4-dehydro-6-deoxy-D-mannose.</text>
</comment>
<gene>
    <name evidence="7 9" type="primary">gmd</name>
    <name evidence="9" type="ORF">COV05_01785</name>
</gene>
<dbReference type="Gene3D" id="3.90.25.10">
    <property type="entry name" value="UDP-galactose 4-epimerase, domain 1"/>
    <property type="match status" value="1"/>
</dbReference>
<evidence type="ECO:0000256" key="2">
    <source>
        <dbReference type="ARBA" id="ARBA00001937"/>
    </source>
</evidence>